<keyword evidence="6" id="KW-1185">Reference proteome</keyword>
<dbReference type="GO" id="GO:0016846">
    <property type="term" value="F:carbon-sulfur lyase activity"/>
    <property type="evidence" value="ECO:0007669"/>
    <property type="project" value="InterPro"/>
</dbReference>
<dbReference type="InterPro" id="IPR006913">
    <property type="entry name" value="CENP-V/GFA"/>
</dbReference>
<dbReference type="OrthoDB" id="9805575at2"/>
<dbReference type="PROSITE" id="PS51891">
    <property type="entry name" value="CENP_V_GFA"/>
    <property type="match status" value="1"/>
</dbReference>
<evidence type="ECO:0000313" key="6">
    <source>
        <dbReference type="Proteomes" id="UP000068164"/>
    </source>
</evidence>
<dbReference type="Proteomes" id="UP000068164">
    <property type="component" value="Unassembled WGS sequence"/>
</dbReference>
<accession>A0A109JXF0</accession>
<keyword evidence="3" id="KW-0862">Zinc</keyword>
<evidence type="ECO:0000256" key="3">
    <source>
        <dbReference type="ARBA" id="ARBA00022833"/>
    </source>
</evidence>
<dbReference type="InterPro" id="IPR052355">
    <property type="entry name" value="CENP-V-like"/>
</dbReference>
<evidence type="ECO:0000259" key="4">
    <source>
        <dbReference type="PROSITE" id="PS51891"/>
    </source>
</evidence>
<evidence type="ECO:0000313" key="5">
    <source>
        <dbReference type="EMBL" id="KWV56853.1"/>
    </source>
</evidence>
<dbReference type="PANTHER" id="PTHR28620">
    <property type="entry name" value="CENTROMERE PROTEIN V"/>
    <property type="match status" value="1"/>
</dbReference>
<evidence type="ECO:0000256" key="2">
    <source>
        <dbReference type="ARBA" id="ARBA00022723"/>
    </source>
</evidence>
<dbReference type="Gene3D" id="2.170.150.70">
    <property type="match status" value="1"/>
</dbReference>
<comment type="caution">
    <text evidence="5">The sequence shown here is derived from an EMBL/GenBank/DDBJ whole genome shotgun (WGS) entry which is preliminary data.</text>
</comment>
<dbReference type="SUPFAM" id="SSF51316">
    <property type="entry name" value="Mss4-like"/>
    <property type="match status" value="1"/>
</dbReference>
<reference evidence="5 6" key="1">
    <citation type="submission" date="2015-11" db="EMBL/GenBank/DDBJ databases">
        <title>Draft Genome Sequence of the Strain BR 10423 (Rhizobium sp.) isolated from nodules of Mimosa pudica.</title>
        <authorList>
            <person name="Barauna A.C."/>
            <person name="Zilli J.E."/>
            <person name="Simoes-Araujo J.L."/>
            <person name="Reis V.M."/>
            <person name="James E.K."/>
            <person name="Reis F.B.Jr."/>
            <person name="Rouws L.F."/>
            <person name="Passos S.R."/>
            <person name="Gois S.R."/>
        </authorList>
    </citation>
    <scope>NUCLEOTIDE SEQUENCE [LARGE SCALE GENOMIC DNA]</scope>
    <source>
        <strain evidence="5 6">BR10423</strain>
    </source>
</reference>
<dbReference type="GO" id="GO:0046872">
    <property type="term" value="F:metal ion binding"/>
    <property type="evidence" value="ECO:0007669"/>
    <property type="project" value="UniProtKB-KW"/>
</dbReference>
<evidence type="ECO:0000256" key="1">
    <source>
        <dbReference type="ARBA" id="ARBA00005495"/>
    </source>
</evidence>
<dbReference type="AlphaFoldDB" id="A0A109JXF0"/>
<protein>
    <submittedName>
        <fullName evidence="5">Aldehyde-activating protein</fullName>
    </submittedName>
</protein>
<dbReference type="EMBL" id="LNCD01000033">
    <property type="protein sequence ID" value="KWV56853.1"/>
    <property type="molecule type" value="Genomic_DNA"/>
</dbReference>
<comment type="similarity">
    <text evidence="1">Belongs to the Gfa family.</text>
</comment>
<organism evidence="5 6">
    <name type="scientific">Rhizobium altiplani</name>
    <dbReference type="NCBI Taxonomy" id="1864509"/>
    <lineage>
        <taxon>Bacteria</taxon>
        <taxon>Pseudomonadati</taxon>
        <taxon>Pseudomonadota</taxon>
        <taxon>Alphaproteobacteria</taxon>
        <taxon>Hyphomicrobiales</taxon>
        <taxon>Rhizobiaceae</taxon>
        <taxon>Rhizobium/Agrobacterium group</taxon>
        <taxon>Rhizobium</taxon>
    </lineage>
</organism>
<feature type="domain" description="CENP-V/GFA" evidence="4">
    <location>
        <begin position="14"/>
        <end position="131"/>
    </location>
</feature>
<sequence>MTTGEAQQIAVKITRGSCHCGAVHWEFRGTIPDATICNCTVCRRYGVLWAYEYDGQGIRVEDTTDALTAYIRGSQSLSFNFCRRCGNLVSWRGLRPGDNGQTRIAVNLRLAEPADVADIPLLRFDGLHSFEDLPSGGRTVADVWF</sequence>
<proteinExistence type="inferred from homology"/>
<dbReference type="RefSeq" id="WP_062368956.1">
    <property type="nucleotide sequence ID" value="NZ_LNCD01000033.1"/>
</dbReference>
<dbReference type="Pfam" id="PF04828">
    <property type="entry name" value="GFA"/>
    <property type="match status" value="1"/>
</dbReference>
<dbReference type="PANTHER" id="PTHR28620:SF1">
    <property type="entry name" value="CENP-V_GFA DOMAIN-CONTAINING PROTEIN"/>
    <property type="match status" value="1"/>
</dbReference>
<gene>
    <name evidence="5" type="ORF">AS026_32065</name>
</gene>
<keyword evidence="2" id="KW-0479">Metal-binding</keyword>
<name>A0A109JXF0_9HYPH</name>
<dbReference type="InterPro" id="IPR011057">
    <property type="entry name" value="Mss4-like_sf"/>
</dbReference>